<evidence type="ECO:0000313" key="5">
    <source>
        <dbReference type="Proteomes" id="UP001199642"/>
    </source>
</evidence>
<keyword evidence="3" id="KW-1133">Transmembrane helix</keyword>
<evidence type="ECO:0000256" key="3">
    <source>
        <dbReference type="SAM" id="Phobius"/>
    </source>
</evidence>
<feature type="transmembrane region" description="Helical" evidence="3">
    <location>
        <begin position="12"/>
        <end position="29"/>
    </location>
</feature>
<keyword evidence="3" id="KW-0812">Transmembrane</keyword>
<evidence type="ECO:0000256" key="1">
    <source>
        <dbReference type="SAM" id="Coils"/>
    </source>
</evidence>
<reference evidence="4 5" key="1">
    <citation type="submission" date="2023-01" db="EMBL/GenBank/DDBJ databases">
        <title>Characterization of estradiol degrading bacteria Microbacterium sp. MZT7 and reveal degrading genes through genome analysis.</title>
        <authorList>
            <person name="Hao P."/>
            <person name="Gao Y."/>
        </authorList>
    </citation>
    <scope>NUCLEOTIDE SEQUENCE [LARGE SCALE GENOMIC DNA]</scope>
    <source>
        <strain evidence="4 5">MZT7</strain>
    </source>
</reference>
<feature type="region of interest" description="Disordered" evidence="2">
    <location>
        <begin position="266"/>
        <end position="290"/>
    </location>
</feature>
<protein>
    <submittedName>
        <fullName evidence="4">Uncharacterized protein</fullName>
    </submittedName>
</protein>
<organism evidence="4 5">
    <name type="scientific">Microbacterium resistens</name>
    <dbReference type="NCBI Taxonomy" id="156977"/>
    <lineage>
        <taxon>Bacteria</taxon>
        <taxon>Bacillati</taxon>
        <taxon>Actinomycetota</taxon>
        <taxon>Actinomycetes</taxon>
        <taxon>Micrococcales</taxon>
        <taxon>Microbacteriaceae</taxon>
        <taxon>Microbacterium</taxon>
    </lineage>
</organism>
<dbReference type="Proteomes" id="UP001199642">
    <property type="component" value="Chromosome"/>
</dbReference>
<keyword evidence="1" id="KW-0175">Coiled coil</keyword>
<gene>
    <name evidence="4" type="ORF">K8F61_08875</name>
</gene>
<keyword evidence="3" id="KW-0472">Membrane</keyword>
<keyword evidence="5" id="KW-1185">Reference proteome</keyword>
<evidence type="ECO:0000256" key="2">
    <source>
        <dbReference type="SAM" id="MobiDB-lite"/>
    </source>
</evidence>
<accession>A0ABY3RWL0</accession>
<dbReference type="EMBL" id="CP082781">
    <property type="protein sequence ID" value="UGS28251.1"/>
    <property type="molecule type" value="Genomic_DNA"/>
</dbReference>
<proteinExistence type="predicted"/>
<sequence>MDPFWAVAAEFWWTAPVVAGAGAVSAFGIRRLRTSGGRRLAYDAARLDLQAAQKEATAARHDVRVARAELARALAERTAGRLGAAEVAETRRLVREAERAAKASAATVRARRAQLDAARAGLAGSVPPDQLPLPRTMAQHDAVVARWMQYETDPARAIAFPSMTDAREPATAAFLAALDEARRTRPDAAGRVTPAEYAAYRDAVAAAERAFAIAERTAQARAGGRDPEDVFRDERAAGWQDAAQQMIAMSADALDRAAGAAASAFAAWNERSRRGRDDEDEDRGRGRRPR</sequence>
<evidence type="ECO:0000313" key="4">
    <source>
        <dbReference type="EMBL" id="UGS28251.1"/>
    </source>
</evidence>
<feature type="coiled-coil region" evidence="1">
    <location>
        <begin position="42"/>
        <end position="69"/>
    </location>
</feature>
<name>A0ABY3RWL0_9MICO</name>
<dbReference type="RefSeq" id="WP_231821386.1">
    <property type="nucleotide sequence ID" value="NZ_CP082781.1"/>
</dbReference>